<feature type="compositionally biased region" description="Basic and acidic residues" evidence="1">
    <location>
        <begin position="190"/>
        <end position="200"/>
    </location>
</feature>
<dbReference type="Gramene" id="OB0136G10040.1">
    <property type="protein sequence ID" value="OB0136G10040.1"/>
    <property type="gene ID" value="OB0136G10040"/>
</dbReference>
<reference evidence="2" key="1">
    <citation type="submission" date="2015-06" db="UniProtKB">
        <authorList>
            <consortium name="EnsemblPlants"/>
        </authorList>
    </citation>
    <scope>IDENTIFICATION</scope>
</reference>
<feature type="compositionally biased region" description="Polar residues" evidence="1">
    <location>
        <begin position="178"/>
        <end position="187"/>
    </location>
</feature>
<feature type="region of interest" description="Disordered" evidence="1">
    <location>
        <begin position="150"/>
        <end position="234"/>
    </location>
</feature>
<dbReference type="Proteomes" id="UP000006038">
    <property type="component" value="Unassembled WGS sequence"/>
</dbReference>
<protein>
    <submittedName>
        <fullName evidence="2">Uncharacterized protein</fullName>
    </submittedName>
</protein>
<dbReference type="HOGENOM" id="CLU_790795_0_0_1"/>
<name>J3KVB1_ORYBR</name>
<dbReference type="EnsemblPlants" id="OB0136G10040.1">
    <property type="protein sequence ID" value="OB0136G10040.1"/>
    <property type="gene ID" value="OB0136G10040"/>
</dbReference>
<accession>J3KVB1</accession>
<proteinExistence type="predicted"/>
<organism evidence="2">
    <name type="scientific">Oryza brachyantha</name>
    <name type="common">malo sina</name>
    <dbReference type="NCBI Taxonomy" id="4533"/>
    <lineage>
        <taxon>Eukaryota</taxon>
        <taxon>Viridiplantae</taxon>
        <taxon>Streptophyta</taxon>
        <taxon>Embryophyta</taxon>
        <taxon>Tracheophyta</taxon>
        <taxon>Spermatophyta</taxon>
        <taxon>Magnoliopsida</taxon>
        <taxon>Liliopsida</taxon>
        <taxon>Poales</taxon>
        <taxon>Poaceae</taxon>
        <taxon>BOP clade</taxon>
        <taxon>Oryzoideae</taxon>
        <taxon>Oryzeae</taxon>
        <taxon>Oryzinae</taxon>
        <taxon>Oryza</taxon>
    </lineage>
</organism>
<dbReference type="AlphaFoldDB" id="J3KVB1"/>
<sequence>MAAKHVTMPQRITTIPQYGNHDKTFHLTLPRQSHHTSGFTPSFTPSRAVPSCALVDPEAGEAFVTPRLPVHTPSRLPLPGKPLLLPGKGERDGVWTGNRGVTKASAASGFTKAQEGTARLGVKEGGGLCNGSYHGLLSGVIEERLTGGTHRSVRGNRGTGKGGCYEDAGDGARDRKVTTSVGSNSTVAARRCDDRRRSGDGVETTGHGGGWDEGGGDDARVHTGSDGSRREVSEVEVAAWDKTPGVTEAYHTRHNKACRGRLIVFDSIAYTSLFVTSSHNIGVIRGDNMEGRSGGTDGNPSRNEGLSKMELAEMLLAQGALVVNKEQFEEMQRELQRLREIQSSNMQDLSN</sequence>
<evidence type="ECO:0000256" key="1">
    <source>
        <dbReference type="SAM" id="MobiDB-lite"/>
    </source>
</evidence>
<feature type="compositionally biased region" description="Basic and acidic residues" evidence="1">
    <location>
        <begin position="217"/>
        <end position="233"/>
    </location>
</feature>
<keyword evidence="3" id="KW-1185">Reference proteome</keyword>
<evidence type="ECO:0000313" key="3">
    <source>
        <dbReference type="Proteomes" id="UP000006038"/>
    </source>
</evidence>
<evidence type="ECO:0000313" key="2">
    <source>
        <dbReference type="EnsemblPlants" id="OB0136G10040.1"/>
    </source>
</evidence>